<evidence type="ECO:0000313" key="3">
    <source>
        <dbReference type="Proteomes" id="UP000281553"/>
    </source>
</evidence>
<evidence type="ECO:0000256" key="1">
    <source>
        <dbReference type="SAM" id="MobiDB-lite"/>
    </source>
</evidence>
<evidence type="ECO:0000313" key="2">
    <source>
        <dbReference type="EMBL" id="VDN31534.1"/>
    </source>
</evidence>
<gene>
    <name evidence="2" type="ORF">DILT_LOCUS15774</name>
</gene>
<organism evidence="2 3">
    <name type="scientific">Dibothriocephalus latus</name>
    <name type="common">Fish tapeworm</name>
    <name type="synonym">Diphyllobothrium latum</name>
    <dbReference type="NCBI Taxonomy" id="60516"/>
    <lineage>
        <taxon>Eukaryota</taxon>
        <taxon>Metazoa</taxon>
        <taxon>Spiralia</taxon>
        <taxon>Lophotrochozoa</taxon>
        <taxon>Platyhelminthes</taxon>
        <taxon>Cestoda</taxon>
        <taxon>Eucestoda</taxon>
        <taxon>Diphyllobothriidea</taxon>
        <taxon>Diphyllobothriidae</taxon>
        <taxon>Dibothriocephalus</taxon>
    </lineage>
</organism>
<feature type="region of interest" description="Disordered" evidence="1">
    <location>
        <begin position="161"/>
        <end position="185"/>
    </location>
</feature>
<dbReference type="Proteomes" id="UP000281553">
    <property type="component" value="Unassembled WGS sequence"/>
</dbReference>
<dbReference type="EMBL" id="UYRU01080968">
    <property type="protein sequence ID" value="VDN31534.1"/>
    <property type="molecule type" value="Genomic_DNA"/>
</dbReference>
<protein>
    <submittedName>
        <fullName evidence="2">Uncharacterized protein</fullName>
    </submittedName>
</protein>
<accession>A0A3P7MPH0</accession>
<dbReference type="AlphaFoldDB" id="A0A3P7MPH0"/>
<proteinExistence type="predicted"/>
<reference evidence="2 3" key="1">
    <citation type="submission" date="2018-11" db="EMBL/GenBank/DDBJ databases">
        <authorList>
            <consortium name="Pathogen Informatics"/>
        </authorList>
    </citation>
    <scope>NUCLEOTIDE SEQUENCE [LARGE SCALE GENOMIC DNA]</scope>
</reference>
<name>A0A3P7MPH0_DIBLA</name>
<keyword evidence="3" id="KW-1185">Reference proteome</keyword>
<sequence length="185" mass="19284">MSKSVVCFQGEPSGEAFVHFVSEIAANVVVLGKQNQPFVTASGARSNVQLILATQDETKEFVSIPGTQPSIDWSALASNLTSGGVSNAGTTTTTSPLPPTMPYMLPPGIPAPLILGLQFPFSLVSQMSCVPSLNVNQPPDFNGCLKGNGARLPSMPFMSAEAASTKLEPEGLPKPGIPMETPKKA</sequence>